<dbReference type="EnsemblPlants" id="Kaladp0055s0216.1.v1.1">
    <property type="protein sequence ID" value="Kaladp0055s0216.1.v1.1"/>
    <property type="gene ID" value="Kaladp0055s0216.v1.1"/>
</dbReference>
<dbReference type="AlphaFoldDB" id="A0A7N0U5U9"/>
<dbReference type="Proteomes" id="UP000594263">
    <property type="component" value="Unplaced"/>
</dbReference>
<keyword evidence="1" id="KW-0812">Transmembrane</keyword>
<keyword evidence="1" id="KW-1133">Transmembrane helix</keyword>
<dbReference type="OMA" id="MATRIWL"/>
<dbReference type="PANTHER" id="PTHR12924">
    <property type="entry name" value="TRANSLOCON-ASSOCIATED PROTEIN, ALPHA SUBUNIT"/>
    <property type="match status" value="1"/>
</dbReference>
<dbReference type="GO" id="GO:0005783">
    <property type="term" value="C:endoplasmic reticulum"/>
    <property type="evidence" value="ECO:0007669"/>
    <property type="project" value="TreeGrafter"/>
</dbReference>
<sequence length="185" mass="19831">MTAFVSVDGFGKCQSDVDSAESVDEGGDIGIVGEDVQDFGEEAFSTTAGTFNQSTVPPSATATYPYLVAVSPFLRSGNFDLVATVIYEIDQSPYQTTFYNGTIEVVEAGGVVSIESIFLITLGVALLVFLGIWVRGQVQNLSKKSKKAPFSKVEVAITTRDASLDEWRQGTAYSQSLASKSKKQQ</sequence>
<protein>
    <recommendedName>
        <fullName evidence="4">Translocon-associated protein subunit alpha</fullName>
    </recommendedName>
</protein>
<dbReference type="PANTHER" id="PTHR12924:SF0">
    <property type="entry name" value="TRANSLOCON-ASSOCIATED PROTEIN SUBUNIT ALPHA"/>
    <property type="match status" value="1"/>
</dbReference>
<feature type="transmembrane region" description="Helical" evidence="1">
    <location>
        <begin position="116"/>
        <end position="134"/>
    </location>
</feature>
<keyword evidence="1" id="KW-0472">Membrane</keyword>
<evidence type="ECO:0000313" key="2">
    <source>
        <dbReference type="EnsemblPlants" id="Kaladp0055s0216.1.v1.1"/>
    </source>
</evidence>
<evidence type="ECO:0008006" key="4">
    <source>
        <dbReference type="Google" id="ProtNLM"/>
    </source>
</evidence>
<evidence type="ECO:0000313" key="3">
    <source>
        <dbReference type="Proteomes" id="UP000594263"/>
    </source>
</evidence>
<reference evidence="2" key="1">
    <citation type="submission" date="2021-01" db="UniProtKB">
        <authorList>
            <consortium name="EnsemblPlants"/>
        </authorList>
    </citation>
    <scope>IDENTIFICATION</scope>
</reference>
<name>A0A7N0U5U9_KALFE</name>
<proteinExistence type="predicted"/>
<accession>A0A7N0U5U9</accession>
<keyword evidence="3" id="KW-1185">Reference proteome</keyword>
<dbReference type="Gramene" id="Kaladp0055s0216.1.v1.1">
    <property type="protein sequence ID" value="Kaladp0055s0216.1.v1.1"/>
    <property type="gene ID" value="Kaladp0055s0216.v1.1"/>
</dbReference>
<evidence type="ECO:0000256" key="1">
    <source>
        <dbReference type="SAM" id="Phobius"/>
    </source>
</evidence>
<organism evidence="2 3">
    <name type="scientific">Kalanchoe fedtschenkoi</name>
    <name type="common">Lavender scallops</name>
    <name type="synonym">South American air plant</name>
    <dbReference type="NCBI Taxonomy" id="63787"/>
    <lineage>
        <taxon>Eukaryota</taxon>
        <taxon>Viridiplantae</taxon>
        <taxon>Streptophyta</taxon>
        <taxon>Embryophyta</taxon>
        <taxon>Tracheophyta</taxon>
        <taxon>Spermatophyta</taxon>
        <taxon>Magnoliopsida</taxon>
        <taxon>eudicotyledons</taxon>
        <taxon>Gunneridae</taxon>
        <taxon>Pentapetalae</taxon>
        <taxon>Saxifragales</taxon>
        <taxon>Crassulaceae</taxon>
        <taxon>Kalanchoe</taxon>
    </lineage>
</organism>